<evidence type="ECO:0008006" key="3">
    <source>
        <dbReference type="Google" id="ProtNLM"/>
    </source>
</evidence>
<organism evidence="1 2">
    <name type="scientific">Obesumbacterium proteus ATCC 12841</name>
    <dbReference type="NCBI Taxonomy" id="1354268"/>
    <lineage>
        <taxon>Bacteria</taxon>
        <taxon>Pseudomonadati</taxon>
        <taxon>Pseudomonadota</taxon>
        <taxon>Gammaproteobacteria</taxon>
        <taxon>Enterobacterales</taxon>
        <taxon>Hafniaceae</taxon>
        <taxon>Obesumbacterium</taxon>
    </lineage>
</organism>
<accession>A0AA91EJ10</accession>
<gene>
    <name evidence="1" type="ORF">M993_02310</name>
</gene>
<dbReference type="InterPro" id="IPR047666">
    <property type="entry name" value="ANR_neg_reg"/>
</dbReference>
<evidence type="ECO:0000313" key="1">
    <source>
        <dbReference type="EMBL" id="OAT59007.1"/>
    </source>
</evidence>
<dbReference type="Proteomes" id="UP000078431">
    <property type="component" value="Unassembled WGS sequence"/>
</dbReference>
<sequence>MANRSNRINENAVRNRFIAYARGAAAAERRAEYDVAADLWRKACNMPCHRVNAEHALLRADFCTNAAQKRWGLKDECETV</sequence>
<dbReference type="NCBIfam" id="NF033650">
    <property type="entry name" value="ANR_neg_reg"/>
    <property type="match status" value="1"/>
</dbReference>
<dbReference type="RefSeq" id="WP_061552929.1">
    <property type="nucleotide sequence ID" value="NZ_LXEX01000031.1"/>
</dbReference>
<dbReference type="EMBL" id="LXEX01000031">
    <property type="protein sequence ID" value="OAT59007.1"/>
    <property type="molecule type" value="Genomic_DNA"/>
</dbReference>
<comment type="caution">
    <text evidence="1">The sequence shown here is derived from an EMBL/GenBank/DDBJ whole genome shotgun (WGS) entry which is preliminary data.</text>
</comment>
<name>A0AA91EJ10_9GAMM</name>
<evidence type="ECO:0000313" key="2">
    <source>
        <dbReference type="Proteomes" id="UP000078431"/>
    </source>
</evidence>
<protein>
    <recommendedName>
        <fullName evidence="3">ANR family transcriptional regulator</fullName>
    </recommendedName>
</protein>
<dbReference type="AlphaFoldDB" id="A0AA91EJ10"/>
<keyword evidence="2" id="KW-1185">Reference proteome</keyword>
<proteinExistence type="predicted"/>
<reference evidence="1 2" key="1">
    <citation type="submission" date="2016-04" db="EMBL/GenBank/DDBJ databases">
        <title>ATOL: Assembling a taxonomically balanced genome-scale reconstruction of the evolutionary history of the Enterobacteriaceae.</title>
        <authorList>
            <person name="Plunkett G.III."/>
            <person name="Neeno-Eckwall E.C."/>
            <person name="Glasner J.D."/>
            <person name="Perna N.T."/>
        </authorList>
    </citation>
    <scope>NUCLEOTIDE SEQUENCE [LARGE SCALE GENOMIC DNA]</scope>
    <source>
        <strain evidence="1 2">ATCC 12841</strain>
    </source>
</reference>